<dbReference type="GO" id="GO:0000287">
    <property type="term" value="F:magnesium ion binding"/>
    <property type="evidence" value="ECO:0007669"/>
    <property type="project" value="InterPro"/>
</dbReference>
<organism evidence="1 2">
    <name type="scientific">Afipia felis</name>
    <name type="common">Cat scratch disease bacillus</name>
    <dbReference type="NCBI Taxonomy" id="1035"/>
    <lineage>
        <taxon>Bacteria</taxon>
        <taxon>Pseudomonadati</taxon>
        <taxon>Pseudomonadota</taxon>
        <taxon>Alphaproteobacteria</taxon>
        <taxon>Hyphomicrobiales</taxon>
        <taxon>Nitrobacteraceae</taxon>
        <taxon>Afipia</taxon>
    </lineage>
</organism>
<reference evidence="1 2" key="1">
    <citation type="journal article" date="2014" name="Genome Announc.">
        <title>Genome Sequence of Afipia felis Strain 76713, Isolated in Hospital Water Using an Amoeba Co-Culture Procedure.</title>
        <authorList>
            <person name="Benamar S."/>
            <person name="La Scola B."/>
            <person name="Croce O."/>
        </authorList>
    </citation>
    <scope>NUCLEOTIDE SEQUENCE [LARGE SCALE GENOMIC DNA]</scope>
    <source>
        <strain evidence="1 2">76713</strain>
    </source>
</reference>
<dbReference type="GO" id="GO:0006310">
    <property type="term" value="P:DNA recombination"/>
    <property type="evidence" value="ECO:0007669"/>
    <property type="project" value="InterPro"/>
</dbReference>
<keyword evidence="2" id="KW-1185">Reference proteome</keyword>
<comment type="caution">
    <text evidence="1">The sequence shown here is derived from an EMBL/GenBank/DDBJ whole genome shotgun (WGS) entry which is preliminary data.</text>
</comment>
<dbReference type="InterPro" id="IPR008822">
    <property type="entry name" value="Endonuclease_RusA-like"/>
</dbReference>
<dbReference type="AlphaFoldDB" id="A0A090MMX8"/>
<dbReference type="STRING" id="1035.BN961_02154"/>
<evidence type="ECO:0000313" key="2">
    <source>
        <dbReference type="Proteomes" id="UP000035762"/>
    </source>
</evidence>
<dbReference type="Pfam" id="PF05866">
    <property type="entry name" value="RusA"/>
    <property type="match status" value="1"/>
</dbReference>
<dbReference type="Proteomes" id="UP000035762">
    <property type="component" value="Unassembled WGS sequence"/>
</dbReference>
<dbReference type="RefSeq" id="WP_048756592.1">
    <property type="nucleotide sequence ID" value="NZ_CCAZ020000001.1"/>
</dbReference>
<dbReference type="EMBL" id="CCAZ020000001">
    <property type="protein sequence ID" value="CEG08736.1"/>
    <property type="molecule type" value="Genomic_DNA"/>
</dbReference>
<evidence type="ECO:0000313" key="1">
    <source>
        <dbReference type="EMBL" id="CEG08736.1"/>
    </source>
</evidence>
<dbReference type="OrthoDB" id="7596919at2"/>
<sequence length="120" mass="13477">MVTLTLPFPVSANRLWRTGNGRTYLSPQYRAWKDEALAAYLLQKRDVGTPITGNFTYHITLDEKKRKQARDGDNRGKGVLDFLQAVGLIQDDKYADAGSWSWGPIEPGTCFVRLFPKASA</sequence>
<gene>
    <name evidence="1" type="ORF">BN961_02154</name>
</gene>
<dbReference type="GO" id="GO:0006281">
    <property type="term" value="P:DNA repair"/>
    <property type="evidence" value="ECO:0007669"/>
    <property type="project" value="InterPro"/>
</dbReference>
<proteinExistence type="predicted"/>
<dbReference type="SUPFAM" id="SSF103084">
    <property type="entry name" value="Holliday junction resolvase RusA"/>
    <property type="match status" value="1"/>
</dbReference>
<dbReference type="Gene3D" id="3.30.1330.70">
    <property type="entry name" value="Holliday junction resolvase RusA"/>
    <property type="match status" value="1"/>
</dbReference>
<accession>A0A090MMX8</accession>
<dbReference type="InterPro" id="IPR036614">
    <property type="entry name" value="RusA-like_sf"/>
</dbReference>
<protein>
    <submittedName>
        <fullName evidence="1">Endodeoxyribonuclease RUS</fullName>
    </submittedName>
</protein>
<name>A0A090MMX8_AFIFE</name>